<dbReference type="AlphaFoldDB" id="A0A4Y9XS60"/>
<evidence type="ECO:0000256" key="1">
    <source>
        <dbReference type="SAM" id="MobiDB-lite"/>
    </source>
</evidence>
<reference evidence="3 4" key="1">
    <citation type="submission" date="2019-02" db="EMBL/GenBank/DDBJ databases">
        <title>Genome sequencing of the rare red list fungi Dentipellis fragilis.</title>
        <authorList>
            <person name="Buettner E."/>
            <person name="Kellner H."/>
        </authorList>
    </citation>
    <scope>NUCLEOTIDE SEQUENCE [LARGE SCALE GENOMIC DNA]</scope>
    <source>
        <strain evidence="3 4">DSM 105465</strain>
    </source>
</reference>
<evidence type="ECO:0000256" key="2">
    <source>
        <dbReference type="SAM" id="Phobius"/>
    </source>
</evidence>
<accession>A0A4Y9XS60</accession>
<feature type="compositionally biased region" description="Polar residues" evidence="1">
    <location>
        <begin position="400"/>
        <end position="413"/>
    </location>
</feature>
<feature type="transmembrane region" description="Helical" evidence="2">
    <location>
        <begin position="83"/>
        <end position="103"/>
    </location>
</feature>
<keyword evidence="2" id="KW-0472">Membrane</keyword>
<keyword evidence="2" id="KW-1133">Transmembrane helix</keyword>
<dbReference type="OrthoDB" id="3341077at2759"/>
<evidence type="ECO:0000313" key="4">
    <source>
        <dbReference type="Proteomes" id="UP000298327"/>
    </source>
</evidence>
<feature type="transmembrane region" description="Helical" evidence="2">
    <location>
        <begin position="210"/>
        <end position="234"/>
    </location>
</feature>
<dbReference type="EMBL" id="SEOQ01001386">
    <property type="protein sequence ID" value="TFY52021.1"/>
    <property type="molecule type" value="Genomic_DNA"/>
</dbReference>
<feature type="compositionally biased region" description="Basic and acidic residues" evidence="1">
    <location>
        <begin position="416"/>
        <end position="439"/>
    </location>
</feature>
<proteinExistence type="predicted"/>
<keyword evidence="4" id="KW-1185">Reference proteome</keyword>
<dbReference type="Proteomes" id="UP000298327">
    <property type="component" value="Unassembled WGS sequence"/>
</dbReference>
<keyword evidence="2" id="KW-0812">Transmembrane</keyword>
<feature type="region of interest" description="Disordered" evidence="1">
    <location>
        <begin position="400"/>
        <end position="439"/>
    </location>
</feature>
<sequence>MRCDPTVFHELPTWSPAAINLWESRHPAQAEAVRLGKYHDDQQSIMVAEDEEALPVALPDARVSDARASASENTSYKDGLEQVLSVLYGLYVALFGGSVYALLTRPPNTYHLAASSAMFLLTTAFMGSILAQILGAPITTSSSAIIDPTTLVPCGAGTSERLHEARMFNLLGVIYGPIDTCMSLIADGILIYRCVVLWPQWLGCCVEMTLGMLLLAEAATGFAASYLLAEIYYLQRQLTTSSERTLTPRWIQISHYEDTLDTASDLLALAVNVLATILIASRIWYMARQSEVALGRATGVRYRAAVSMIIESGLLVTASQLAMACVALIDSVAIYNVIGPTLIIVRVSMGQGFDSVIETAHEHHASHGPRETQVRSIRFASHPTTTAEGSHLASVEANIRSTGPQLDTDSRSACNGHEHSDDREKAEDANEEKAETTSV</sequence>
<comment type="caution">
    <text evidence="3">The sequence shown here is derived from an EMBL/GenBank/DDBJ whole genome shotgun (WGS) entry which is preliminary data.</text>
</comment>
<evidence type="ECO:0000313" key="3">
    <source>
        <dbReference type="EMBL" id="TFY52021.1"/>
    </source>
</evidence>
<gene>
    <name evidence="3" type="ORF">EVG20_g10738</name>
</gene>
<feature type="transmembrane region" description="Helical" evidence="2">
    <location>
        <begin position="110"/>
        <end position="134"/>
    </location>
</feature>
<organism evidence="3 4">
    <name type="scientific">Dentipellis fragilis</name>
    <dbReference type="NCBI Taxonomy" id="205917"/>
    <lineage>
        <taxon>Eukaryota</taxon>
        <taxon>Fungi</taxon>
        <taxon>Dikarya</taxon>
        <taxon>Basidiomycota</taxon>
        <taxon>Agaricomycotina</taxon>
        <taxon>Agaricomycetes</taxon>
        <taxon>Russulales</taxon>
        <taxon>Hericiaceae</taxon>
        <taxon>Dentipellis</taxon>
    </lineage>
</organism>
<feature type="transmembrane region" description="Helical" evidence="2">
    <location>
        <begin position="174"/>
        <end position="198"/>
    </location>
</feature>
<feature type="transmembrane region" description="Helical" evidence="2">
    <location>
        <begin position="266"/>
        <end position="285"/>
    </location>
</feature>
<name>A0A4Y9XS60_9AGAM</name>
<protein>
    <submittedName>
        <fullName evidence="3">Uncharacterized protein</fullName>
    </submittedName>
</protein>